<proteinExistence type="predicted"/>
<dbReference type="Proteomes" id="UP000308430">
    <property type="component" value="Unassembled WGS sequence"/>
</dbReference>
<dbReference type="EMBL" id="SSOC01000007">
    <property type="protein sequence ID" value="THF62276.1"/>
    <property type="molecule type" value="Genomic_DNA"/>
</dbReference>
<evidence type="ECO:0000313" key="3">
    <source>
        <dbReference type="Proteomes" id="UP000308430"/>
    </source>
</evidence>
<dbReference type="InterPro" id="IPR009875">
    <property type="entry name" value="PilZ_domain"/>
</dbReference>
<accession>A0A4S4AUK5</accession>
<keyword evidence="3" id="KW-1185">Reference proteome</keyword>
<gene>
    <name evidence="2" type="ORF">E6C76_18275</name>
</gene>
<dbReference type="Gene3D" id="2.40.10.220">
    <property type="entry name" value="predicted glycosyltransferase like domains"/>
    <property type="match status" value="1"/>
</dbReference>
<sequence>MDNRLFRRRSISINFRTFDQADDRFLGRLGDLSPGGFMLYGTERIPLDKLYDLRVDYPDEAGKPRSAHFSAKAVWSGVDLNPDLLITGFRFYDLDSPTTRAALHELLHRFTVGEEHEED</sequence>
<dbReference type="RefSeq" id="WP_136349698.1">
    <property type="nucleotide sequence ID" value="NZ_SSOC01000007.1"/>
</dbReference>
<dbReference type="Pfam" id="PF07238">
    <property type="entry name" value="PilZ"/>
    <property type="match status" value="1"/>
</dbReference>
<name>A0A4S4AUK5_9RHOO</name>
<evidence type="ECO:0000313" key="2">
    <source>
        <dbReference type="EMBL" id="THF62276.1"/>
    </source>
</evidence>
<comment type="caution">
    <text evidence="2">The sequence shown here is derived from an EMBL/GenBank/DDBJ whole genome shotgun (WGS) entry which is preliminary data.</text>
</comment>
<organism evidence="2 3">
    <name type="scientific">Pseudothauera nasutitermitis</name>
    <dbReference type="NCBI Taxonomy" id="2565930"/>
    <lineage>
        <taxon>Bacteria</taxon>
        <taxon>Pseudomonadati</taxon>
        <taxon>Pseudomonadota</taxon>
        <taxon>Betaproteobacteria</taxon>
        <taxon>Rhodocyclales</taxon>
        <taxon>Zoogloeaceae</taxon>
        <taxon>Pseudothauera</taxon>
    </lineage>
</organism>
<dbReference type="OrthoDB" id="3078669at2"/>
<dbReference type="GO" id="GO:0035438">
    <property type="term" value="F:cyclic-di-GMP binding"/>
    <property type="evidence" value="ECO:0007669"/>
    <property type="project" value="InterPro"/>
</dbReference>
<protein>
    <submittedName>
        <fullName evidence="2">PilZ domain-containing protein</fullName>
    </submittedName>
</protein>
<evidence type="ECO:0000259" key="1">
    <source>
        <dbReference type="Pfam" id="PF07238"/>
    </source>
</evidence>
<feature type="domain" description="PilZ" evidence="1">
    <location>
        <begin position="18"/>
        <end position="107"/>
    </location>
</feature>
<reference evidence="2 3" key="1">
    <citation type="submission" date="2019-04" db="EMBL/GenBank/DDBJ databases">
        <title>Azoarcus nasutitermitis sp. nov. isolated from termite nest.</title>
        <authorList>
            <person name="Lin S.-Y."/>
            <person name="Hameed A."/>
            <person name="Hsu Y.-H."/>
            <person name="Young C.-C."/>
        </authorList>
    </citation>
    <scope>NUCLEOTIDE SEQUENCE [LARGE SCALE GENOMIC DNA]</scope>
    <source>
        <strain evidence="2 3">CC-YHH838</strain>
    </source>
</reference>
<dbReference type="AlphaFoldDB" id="A0A4S4AUK5"/>